<organism evidence="10 11">
    <name type="scientific">Thiocapsa roseopersicina</name>
    <dbReference type="NCBI Taxonomy" id="1058"/>
    <lineage>
        <taxon>Bacteria</taxon>
        <taxon>Pseudomonadati</taxon>
        <taxon>Pseudomonadota</taxon>
        <taxon>Gammaproteobacteria</taxon>
        <taxon>Chromatiales</taxon>
        <taxon>Chromatiaceae</taxon>
        <taxon>Thiocapsa</taxon>
    </lineage>
</organism>
<dbReference type="NCBIfam" id="TIGR00964">
    <property type="entry name" value="secE_bact"/>
    <property type="match status" value="1"/>
</dbReference>
<comment type="subcellular location">
    <subcellularLocation>
        <location evidence="1">Membrane</location>
    </subcellularLocation>
</comment>
<comment type="subunit">
    <text evidence="9">Component of the Sec protein translocase complex. Heterotrimer consisting of SecY, SecE and SecG subunits. The heterotrimers can form oligomers, although 1 heterotrimer is thought to be able to translocate proteins. Interacts with the ribosome. Interacts with SecDF, and other proteins may be involved. Interacts with SecA.</text>
</comment>
<keyword evidence="2 9" id="KW-0813">Transport</keyword>
<dbReference type="Pfam" id="PF00584">
    <property type="entry name" value="SecE"/>
    <property type="match status" value="1"/>
</dbReference>
<evidence type="ECO:0000256" key="8">
    <source>
        <dbReference type="ARBA" id="ARBA00023136"/>
    </source>
</evidence>
<dbReference type="STRING" id="1058.SAMN05421783_101336"/>
<gene>
    <name evidence="9" type="primary">secE</name>
    <name evidence="10" type="ORF">SAMN05421783_101336</name>
</gene>
<evidence type="ECO:0000256" key="5">
    <source>
        <dbReference type="ARBA" id="ARBA00022927"/>
    </source>
</evidence>
<dbReference type="InterPro" id="IPR038379">
    <property type="entry name" value="SecE_sf"/>
</dbReference>
<dbReference type="PROSITE" id="PS01067">
    <property type="entry name" value="SECE_SEC61G"/>
    <property type="match status" value="1"/>
</dbReference>
<dbReference type="GO" id="GO:0009306">
    <property type="term" value="P:protein secretion"/>
    <property type="evidence" value="ECO:0007669"/>
    <property type="project" value="UniProtKB-UniRule"/>
</dbReference>
<keyword evidence="5 9" id="KW-0653">Protein transport</keyword>
<keyword evidence="4 9" id="KW-0812">Transmembrane</keyword>
<dbReference type="RefSeq" id="WP_093027460.1">
    <property type="nucleotide sequence ID" value="NZ_FNNZ01000001.1"/>
</dbReference>
<keyword evidence="8 9" id="KW-0472">Membrane</keyword>
<evidence type="ECO:0000256" key="9">
    <source>
        <dbReference type="HAMAP-Rule" id="MF_00422"/>
    </source>
</evidence>
<comment type="similarity">
    <text evidence="9">Belongs to the SecE/SEC61-gamma family.</text>
</comment>
<evidence type="ECO:0000256" key="4">
    <source>
        <dbReference type="ARBA" id="ARBA00022692"/>
    </source>
</evidence>
<comment type="function">
    <text evidence="9">Essential subunit of the Sec protein translocation channel SecYEG. Clamps together the 2 halves of SecY. May contact the channel plug during translocation.</text>
</comment>
<dbReference type="GO" id="GO:0043952">
    <property type="term" value="P:protein transport by the Sec complex"/>
    <property type="evidence" value="ECO:0007669"/>
    <property type="project" value="UniProtKB-UniRule"/>
</dbReference>
<evidence type="ECO:0000256" key="3">
    <source>
        <dbReference type="ARBA" id="ARBA00022475"/>
    </source>
</evidence>
<feature type="transmembrane region" description="Helical" evidence="9">
    <location>
        <begin position="39"/>
        <end position="58"/>
    </location>
</feature>
<dbReference type="AlphaFoldDB" id="A0A1H2QLQ9"/>
<evidence type="ECO:0000256" key="2">
    <source>
        <dbReference type="ARBA" id="ARBA00022448"/>
    </source>
</evidence>
<protein>
    <recommendedName>
        <fullName evidence="9">Protein translocase subunit SecE</fullName>
    </recommendedName>
</protein>
<keyword evidence="11" id="KW-1185">Reference proteome</keyword>
<dbReference type="PRINTS" id="PR01650">
    <property type="entry name" value="SECETRNLCASE"/>
</dbReference>
<keyword evidence="7 9" id="KW-0811">Translocation</keyword>
<dbReference type="InterPro" id="IPR001901">
    <property type="entry name" value="Translocase_SecE/Sec61-g"/>
</dbReference>
<dbReference type="HAMAP" id="MF_00422">
    <property type="entry name" value="SecE"/>
    <property type="match status" value="1"/>
</dbReference>
<dbReference type="PANTHER" id="PTHR33910:SF1">
    <property type="entry name" value="PROTEIN TRANSLOCASE SUBUNIT SECE"/>
    <property type="match status" value="1"/>
</dbReference>
<evidence type="ECO:0000256" key="7">
    <source>
        <dbReference type="ARBA" id="ARBA00023010"/>
    </source>
</evidence>
<dbReference type="PANTHER" id="PTHR33910">
    <property type="entry name" value="PROTEIN TRANSLOCASE SUBUNIT SECE"/>
    <property type="match status" value="1"/>
</dbReference>
<feature type="transmembrane region" description="Helical" evidence="9">
    <location>
        <begin position="12"/>
        <end position="33"/>
    </location>
</feature>
<dbReference type="InterPro" id="IPR005807">
    <property type="entry name" value="SecE_bac"/>
</dbReference>
<name>A0A1H2QLQ9_THIRO</name>
<dbReference type="EMBL" id="FNNZ01000001">
    <property type="protein sequence ID" value="SDW08092.1"/>
    <property type="molecule type" value="Genomic_DNA"/>
</dbReference>
<dbReference type="Proteomes" id="UP000198816">
    <property type="component" value="Unassembled WGS sequence"/>
</dbReference>
<comment type="caution">
    <text evidence="9">Lacks conserved residue(s) required for the propagation of feature annotation.</text>
</comment>
<evidence type="ECO:0000313" key="10">
    <source>
        <dbReference type="EMBL" id="SDW08092.1"/>
    </source>
</evidence>
<accession>A0A1H2QLQ9</accession>
<evidence type="ECO:0000313" key="11">
    <source>
        <dbReference type="Proteomes" id="UP000198816"/>
    </source>
</evidence>
<keyword evidence="3 9" id="KW-1003">Cell membrane</keyword>
<feature type="transmembrane region" description="Helical" evidence="9">
    <location>
        <begin position="93"/>
        <end position="120"/>
    </location>
</feature>
<reference evidence="11" key="1">
    <citation type="submission" date="2016-10" db="EMBL/GenBank/DDBJ databases">
        <authorList>
            <person name="Varghese N."/>
            <person name="Submissions S."/>
        </authorList>
    </citation>
    <scope>NUCLEOTIDE SEQUENCE [LARGE SCALE GENOMIC DNA]</scope>
    <source>
        <strain evidence="11">DSM 217</strain>
    </source>
</reference>
<keyword evidence="6 9" id="KW-1133">Transmembrane helix</keyword>
<evidence type="ECO:0000256" key="6">
    <source>
        <dbReference type="ARBA" id="ARBA00022989"/>
    </source>
</evidence>
<dbReference type="GO" id="GO:0065002">
    <property type="term" value="P:intracellular protein transmembrane transport"/>
    <property type="evidence" value="ECO:0007669"/>
    <property type="project" value="UniProtKB-UniRule"/>
</dbReference>
<proteinExistence type="inferred from homology"/>
<evidence type="ECO:0000256" key="1">
    <source>
        <dbReference type="ARBA" id="ARBA00004370"/>
    </source>
</evidence>
<dbReference type="OrthoDB" id="9806365at2"/>
<dbReference type="Gene3D" id="1.20.5.1030">
    <property type="entry name" value="Preprotein translocase secy subunit"/>
    <property type="match status" value="1"/>
</dbReference>
<dbReference type="GO" id="GO:0005886">
    <property type="term" value="C:plasma membrane"/>
    <property type="evidence" value="ECO:0007669"/>
    <property type="project" value="UniProtKB-UniRule"/>
</dbReference>
<dbReference type="GO" id="GO:0008320">
    <property type="term" value="F:protein transmembrane transporter activity"/>
    <property type="evidence" value="ECO:0007669"/>
    <property type="project" value="UniProtKB-UniRule"/>
</dbReference>
<sequence length="125" mass="13601">MNSRAEARGAGLDTAKLAIAALLLVGGIFAFYFFEGFSVLLRVIGLLVISGAAAAVALQTERGRALWQFASDARMEVRKVVWPSRQETLQTTLIVIVMVLVVGIILWLFDMMLMAILRFLTGQGG</sequence>
<dbReference type="GO" id="GO:0006605">
    <property type="term" value="P:protein targeting"/>
    <property type="evidence" value="ECO:0007669"/>
    <property type="project" value="UniProtKB-UniRule"/>
</dbReference>